<dbReference type="GO" id="GO:0004177">
    <property type="term" value="F:aminopeptidase activity"/>
    <property type="evidence" value="ECO:0007669"/>
    <property type="project" value="UniProtKB-KW"/>
</dbReference>
<keyword evidence="2" id="KW-1185">Reference proteome</keyword>
<dbReference type="EMBL" id="QNUK01000055">
    <property type="protein sequence ID" value="KAF5904556.1"/>
    <property type="molecule type" value="Genomic_DNA"/>
</dbReference>
<accession>A0A8J4TVF5</accession>
<dbReference type="AlphaFoldDB" id="A0A8J4TVF5"/>
<protein>
    <submittedName>
        <fullName evidence="1">Leucine aminopeptidase 2</fullName>
    </submittedName>
</protein>
<dbReference type="Proteomes" id="UP000727407">
    <property type="component" value="Unassembled WGS sequence"/>
</dbReference>
<reference evidence="1" key="1">
    <citation type="submission" date="2020-07" db="EMBL/GenBank/DDBJ databases">
        <title>Clarias magur genome sequencing, assembly and annotation.</title>
        <authorList>
            <person name="Kushwaha B."/>
            <person name="Kumar R."/>
            <person name="Das P."/>
            <person name="Joshi C.G."/>
            <person name="Kumar D."/>
            <person name="Nagpure N.S."/>
            <person name="Pandey M."/>
            <person name="Agarwal S."/>
            <person name="Srivastava S."/>
            <person name="Singh M."/>
            <person name="Sahoo L."/>
            <person name="Jayasankar P."/>
            <person name="Meher P.K."/>
            <person name="Koringa P.G."/>
            <person name="Iquebal M.A."/>
            <person name="Das S.P."/>
            <person name="Bit A."/>
            <person name="Patnaik S."/>
            <person name="Patel N."/>
            <person name="Shah T.M."/>
            <person name="Hinsu A."/>
            <person name="Jena J.K."/>
        </authorList>
    </citation>
    <scope>NUCLEOTIDE SEQUENCE</scope>
    <source>
        <strain evidence="1">CIFAMagur01</strain>
        <tissue evidence="1">Testis</tissue>
    </source>
</reference>
<organism evidence="1 2">
    <name type="scientific">Clarias magur</name>
    <name type="common">Asian catfish</name>
    <name type="synonym">Macropteronotus magur</name>
    <dbReference type="NCBI Taxonomy" id="1594786"/>
    <lineage>
        <taxon>Eukaryota</taxon>
        <taxon>Metazoa</taxon>
        <taxon>Chordata</taxon>
        <taxon>Craniata</taxon>
        <taxon>Vertebrata</taxon>
        <taxon>Euteleostomi</taxon>
        <taxon>Actinopterygii</taxon>
        <taxon>Neopterygii</taxon>
        <taxon>Teleostei</taxon>
        <taxon>Ostariophysi</taxon>
        <taxon>Siluriformes</taxon>
        <taxon>Clariidae</taxon>
        <taxon>Clarias</taxon>
    </lineage>
</organism>
<evidence type="ECO:0000313" key="2">
    <source>
        <dbReference type="Proteomes" id="UP000727407"/>
    </source>
</evidence>
<comment type="caution">
    <text evidence="1">The sequence shown here is derived from an EMBL/GenBank/DDBJ whole genome shotgun (WGS) entry which is preliminary data.</text>
</comment>
<keyword evidence="1" id="KW-0031">Aminopeptidase</keyword>
<feature type="non-terminal residue" evidence="1">
    <location>
        <position position="94"/>
    </location>
</feature>
<keyword evidence="1" id="KW-0645">Protease</keyword>
<sequence length="94" mass="10906">MWKNLRDSCVRKKTEETEIVAEYQAFLFFLHKTDFTGPVTPELDRDPRLHRRLIGAEGESAPCTFAGIPGTRFKLQPVSEYLGLFYSKYTGRFK</sequence>
<keyword evidence="1" id="KW-0378">Hydrolase</keyword>
<name>A0A8J4TVF5_CLAMG</name>
<evidence type="ECO:0000313" key="1">
    <source>
        <dbReference type="EMBL" id="KAF5904556.1"/>
    </source>
</evidence>
<gene>
    <name evidence="1" type="primary">psuG</name>
    <name evidence="1" type="ORF">DAT39_005715</name>
</gene>
<proteinExistence type="predicted"/>